<evidence type="ECO:0000259" key="4">
    <source>
        <dbReference type="SMART" id="SM00822"/>
    </source>
</evidence>
<dbReference type="InterPro" id="IPR036291">
    <property type="entry name" value="NAD(P)-bd_dom_sf"/>
</dbReference>
<evidence type="ECO:0000313" key="5">
    <source>
        <dbReference type="EMBL" id="WEK54854.1"/>
    </source>
</evidence>
<evidence type="ECO:0000256" key="3">
    <source>
        <dbReference type="RuleBase" id="RU000363"/>
    </source>
</evidence>
<evidence type="ECO:0000313" key="6">
    <source>
        <dbReference type="Proteomes" id="UP001178662"/>
    </source>
</evidence>
<dbReference type="PANTHER" id="PTHR44196">
    <property type="entry name" value="DEHYDROGENASE/REDUCTASE SDR FAMILY MEMBER 7B"/>
    <property type="match status" value="1"/>
</dbReference>
<dbReference type="InterPro" id="IPR002347">
    <property type="entry name" value="SDR_fam"/>
</dbReference>
<accession>A0AA95EXF4</accession>
<dbReference type="PANTHER" id="PTHR44196:SF1">
    <property type="entry name" value="DEHYDROGENASE_REDUCTASE SDR FAMILY MEMBER 7B"/>
    <property type="match status" value="1"/>
</dbReference>
<keyword evidence="6" id="KW-1185">Reference proteome</keyword>
<dbReference type="PRINTS" id="PR00081">
    <property type="entry name" value="GDHRDH"/>
</dbReference>
<dbReference type="SMART" id="SM00822">
    <property type="entry name" value="PKS_KR"/>
    <property type="match status" value="1"/>
</dbReference>
<evidence type="ECO:0000256" key="2">
    <source>
        <dbReference type="ARBA" id="ARBA00023002"/>
    </source>
</evidence>
<dbReference type="PROSITE" id="PS00061">
    <property type="entry name" value="ADH_SHORT"/>
    <property type="match status" value="1"/>
</dbReference>
<dbReference type="EMBL" id="CP119317">
    <property type="protein sequence ID" value="WEK54854.1"/>
    <property type="molecule type" value="Genomic_DNA"/>
</dbReference>
<dbReference type="GO" id="GO:0016491">
    <property type="term" value="F:oxidoreductase activity"/>
    <property type="evidence" value="ECO:0007669"/>
    <property type="project" value="UniProtKB-KW"/>
</dbReference>
<comment type="similarity">
    <text evidence="1 3">Belongs to the short-chain dehydrogenases/reductases (SDR) family.</text>
</comment>
<feature type="domain" description="Ketoreductase" evidence="4">
    <location>
        <begin position="6"/>
        <end position="184"/>
    </location>
</feature>
<sequence length="245" mass="26323">MKLTGHTVLITGGASGIGFALAKQFASRNNQVIVVGRDASKLDKARSAIPGIVTLCFDISNEESRVELANRIAELYPDLSILINNAGIQNHYSFIDAPPSHEAIVQELETNFVAPARLSALLIPHMIRQSEAAIINLSSGLAIAPKAASPIYCASKAALSSFSRTLRYQMEGSSVSVFDVVTPLVDTGMTKGRGRGKISPEQFALAMLAGVAQDRYHLPIGKSKLLVKLHRLMPNVAYRITKNGL</sequence>
<dbReference type="InterPro" id="IPR057326">
    <property type="entry name" value="KR_dom"/>
</dbReference>
<name>A0AA95EXF4_9BACL</name>
<dbReference type="AlphaFoldDB" id="A0AA95EXF4"/>
<proteinExistence type="inferred from homology"/>
<dbReference type="GO" id="GO:0016020">
    <property type="term" value="C:membrane"/>
    <property type="evidence" value="ECO:0007669"/>
    <property type="project" value="TreeGrafter"/>
</dbReference>
<dbReference type="Gene3D" id="3.40.50.720">
    <property type="entry name" value="NAD(P)-binding Rossmann-like Domain"/>
    <property type="match status" value="1"/>
</dbReference>
<protein>
    <submittedName>
        <fullName evidence="5">SDR family NAD(P)-dependent oxidoreductase</fullName>
    </submittedName>
</protein>
<reference evidence="5" key="1">
    <citation type="submission" date="2023-03" db="EMBL/GenBank/DDBJ databases">
        <title>Andean soil-derived lignocellulolytic bacterial consortium as a source of novel taxa and putative plastic-active enzymes.</title>
        <authorList>
            <person name="Diaz-Garcia L."/>
            <person name="Chuvochina M."/>
            <person name="Feuerriegel G."/>
            <person name="Bunk B."/>
            <person name="Sproer C."/>
            <person name="Streit W.R."/>
            <person name="Rodriguez L.M."/>
            <person name="Overmann J."/>
            <person name="Jimenez D.J."/>
        </authorList>
    </citation>
    <scope>NUCLEOTIDE SEQUENCE</scope>
    <source>
        <strain evidence="5">MAG 2441</strain>
    </source>
</reference>
<dbReference type="InterPro" id="IPR020904">
    <property type="entry name" value="Sc_DH/Rdtase_CS"/>
</dbReference>
<gene>
    <name evidence="5" type="ORF">P0Y55_01890</name>
</gene>
<dbReference type="Proteomes" id="UP001178662">
    <property type="component" value="Chromosome"/>
</dbReference>
<organism evidence="5 6">
    <name type="scientific">Candidatus Cohnella colombiensis</name>
    <dbReference type="NCBI Taxonomy" id="3121368"/>
    <lineage>
        <taxon>Bacteria</taxon>
        <taxon>Bacillati</taxon>
        <taxon>Bacillota</taxon>
        <taxon>Bacilli</taxon>
        <taxon>Bacillales</taxon>
        <taxon>Paenibacillaceae</taxon>
        <taxon>Cohnella</taxon>
    </lineage>
</organism>
<dbReference type="SUPFAM" id="SSF51735">
    <property type="entry name" value="NAD(P)-binding Rossmann-fold domains"/>
    <property type="match status" value="1"/>
</dbReference>
<keyword evidence="2" id="KW-0560">Oxidoreductase</keyword>
<dbReference type="Pfam" id="PF00106">
    <property type="entry name" value="adh_short"/>
    <property type="match status" value="1"/>
</dbReference>
<dbReference type="PRINTS" id="PR00080">
    <property type="entry name" value="SDRFAMILY"/>
</dbReference>
<evidence type="ECO:0000256" key="1">
    <source>
        <dbReference type="ARBA" id="ARBA00006484"/>
    </source>
</evidence>